<dbReference type="EMBL" id="HBUF01339403">
    <property type="protein sequence ID" value="CAG6700423.1"/>
    <property type="molecule type" value="Transcribed_RNA"/>
</dbReference>
<keyword evidence="1" id="KW-0472">Membrane</keyword>
<proteinExistence type="predicted"/>
<feature type="transmembrane region" description="Helical" evidence="1">
    <location>
        <begin position="56"/>
        <end position="76"/>
    </location>
</feature>
<evidence type="ECO:0000313" key="2">
    <source>
        <dbReference type="EMBL" id="CAG6700423.1"/>
    </source>
</evidence>
<sequence length="154" mass="17967">MNSIQNTDASFFSLMKDTRLKSFFSKSSELSIEGTRRRSAYFHMIKQFSCKKKKGVLLLIYQFSNVMFIIILHLKFRSLNTFYMYPFCFTVSQFGSCVVVCIFSEVDIETFNVINDIQIKNRPVSKLMLTGLQNPWLEPLGITRLIRCKTECKP</sequence>
<evidence type="ECO:0000256" key="1">
    <source>
        <dbReference type="SAM" id="Phobius"/>
    </source>
</evidence>
<accession>A0A8D8XKG3</accession>
<keyword evidence="1" id="KW-1133">Transmembrane helix</keyword>
<feature type="transmembrane region" description="Helical" evidence="1">
    <location>
        <begin position="82"/>
        <end position="103"/>
    </location>
</feature>
<keyword evidence="1" id="KW-0812">Transmembrane</keyword>
<protein>
    <submittedName>
        <fullName evidence="2">Uncharacterized protein</fullName>
    </submittedName>
</protein>
<reference evidence="2" key="1">
    <citation type="submission" date="2021-05" db="EMBL/GenBank/DDBJ databases">
        <authorList>
            <person name="Alioto T."/>
            <person name="Alioto T."/>
            <person name="Gomez Garrido J."/>
        </authorList>
    </citation>
    <scope>NUCLEOTIDE SEQUENCE</scope>
</reference>
<dbReference type="AlphaFoldDB" id="A0A8D8XKG3"/>
<organism evidence="2">
    <name type="scientific">Cacopsylla melanoneura</name>
    <dbReference type="NCBI Taxonomy" id="428564"/>
    <lineage>
        <taxon>Eukaryota</taxon>
        <taxon>Metazoa</taxon>
        <taxon>Ecdysozoa</taxon>
        <taxon>Arthropoda</taxon>
        <taxon>Hexapoda</taxon>
        <taxon>Insecta</taxon>
        <taxon>Pterygota</taxon>
        <taxon>Neoptera</taxon>
        <taxon>Paraneoptera</taxon>
        <taxon>Hemiptera</taxon>
        <taxon>Sternorrhyncha</taxon>
        <taxon>Psylloidea</taxon>
        <taxon>Psyllidae</taxon>
        <taxon>Psyllinae</taxon>
        <taxon>Cacopsylla</taxon>
    </lineage>
</organism>
<name>A0A8D8XKG3_9HEMI</name>